<protein>
    <submittedName>
        <fullName evidence="1">Uncharacterized protein</fullName>
    </submittedName>
</protein>
<reference evidence="1" key="1">
    <citation type="journal article" date="2007" name="J. Bacteriol.">
        <title>Comparative genome analysis of four magnetotactic bacteria reveals a complex set of group-specific genes implicated in magnetosome biomineralization and function.</title>
        <authorList>
            <person name="Richter M."/>
            <person name="Kube M."/>
            <person name="Bazylinski D.A."/>
            <person name="Lombardot T."/>
            <person name="Gloeckner F.O."/>
            <person name="Reinhardt R."/>
            <person name="Schueler D."/>
        </authorList>
    </citation>
    <scope>NUCLEOTIDE SEQUENCE</scope>
    <source>
        <strain evidence="1">MSR-1</strain>
    </source>
</reference>
<dbReference type="AlphaFoldDB" id="A4TVH2"/>
<dbReference type="EMBL" id="CU459003">
    <property type="protein sequence ID" value="CAM74629.1"/>
    <property type="molecule type" value="Genomic_DNA"/>
</dbReference>
<evidence type="ECO:0000313" key="1">
    <source>
        <dbReference type="EMBL" id="CAM74629.1"/>
    </source>
</evidence>
<accession>A4TVH2</accession>
<organism evidence="1">
    <name type="scientific">Magnetospirillum gryphiswaldense</name>
    <dbReference type="NCBI Taxonomy" id="55518"/>
    <lineage>
        <taxon>Bacteria</taxon>
        <taxon>Pseudomonadati</taxon>
        <taxon>Pseudomonadota</taxon>
        <taxon>Alphaproteobacteria</taxon>
        <taxon>Rhodospirillales</taxon>
        <taxon>Rhodospirillaceae</taxon>
        <taxon>Magnetospirillum</taxon>
    </lineage>
</organism>
<gene>
    <name evidence="1" type="ORF">MGR_0064</name>
</gene>
<proteinExistence type="predicted"/>
<sequence>MPWKICWDKVVRKLAGTETRPLRSTLFTIVERKSPIPHVRLAEMCPLSPEPPYRDAHFALRRLSVGSYGITWVNMGVNGID</sequence>
<name>A4TVH2_9PROT</name>